<dbReference type="Pfam" id="PF03330">
    <property type="entry name" value="DPBB_1"/>
    <property type="match status" value="1"/>
</dbReference>
<dbReference type="CDD" id="cd22269">
    <property type="entry name" value="DPBB_EG45-like"/>
    <property type="match status" value="1"/>
</dbReference>
<proteinExistence type="predicted"/>
<dbReference type="InterPro" id="IPR036908">
    <property type="entry name" value="RlpA-like_sf"/>
</dbReference>
<dbReference type="InterPro" id="IPR007112">
    <property type="entry name" value="Expansin/allergen_DPBB_dom"/>
</dbReference>
<feature type="signal peptide" evidence="1">
    <location>
        <begin position="1"/>
        <end position="28"/>
    </location>
</feature>
<accession>A0AAW1M8C3</accession>
<dbReference type="AlphaFoldDB" id="A0AAW1M8C3"/>
<dbReference type="Proteomes" id="UP001443914">
    <property type="component" value="Unassembled WGS sequence"/>
</dbReference>
<comment type="caution">
    <text evidence="3">The sequence shown here is derived from an EMBL/GenBank/DDBJ whole genome shotgun (WGS) entry which is preliminary data.</text>
</comment>
<evidence type="ECO:0000259" key="2">
    <source>
        <dbReference type="PROSITE" id="PS50842"/>
    </source>
</evidence>
<protein>
    <recommendedName>
        <fullName evidence="2">Expansin-like EG45 domain-containing protein</fullName>
    </recommendedName>
</protein>
<reference evidence="3" key="1">
    <citation type="submission" date="2024-03" db="EMBL/GenBank/DDBJ databases">
        <title>WGS assembly of Saponaria officinalis var. Norfolk2.</title>
        <authorList>
            <person name="Jenkins J."/>
            <person name="Shu S."/>
            <person name="Grimwood J."/>
            <person name="Barry K."/>
            <person name="Goodstein D."/>
            <person name="Schmutz J."/>
            <person name="Leebens-Mack J."/>
            <person name="Osbourn A."/>
        </authorList>
    </citation>
    <scope>NUCLEOTIDE SEQUENCE [LARGE SCALE GENOMIC DNA]</scope>
    <source>
        <strain evidence="3">JIC</strain>
    </source>
</reference>
<keyword evidence="4" id="KW-1185">Reference proteome</keyword>
<evidence type="ECO:0000313" key="3">
    <source>
        <dbReference type="EMBL" id="KAK9741802.1"/>
    </source>
</evidence>
<dbReference type="Gene3D" id="2.40.40.10">
    <property type="entry name" value="RlpA-like domain"/>
    <property type="match status" value="1"/>
</dbReference>
<dbReference type="PANTHER" id="PTHR47480:SF1">
    <property type="entry name" value="EG45-LIKE DOMAIN CONTAINING PROTEIN 1"/>
    <property type="match status" value="1"/>
</dbReference>
<feature type="chain" id="PRO_5043385256" description="Expansin-like EG45 domain-containing protein" evidence="1">
    <location>
        <begin position="29"/>
        <end position="144"/>
    </location>
</feature>
<dbReference type="EMBL" id="JBDFQZ010000003">
    <property type="protein sequence ID" value="KAK9741802.1"/>
    <property type="molecule type" value="Genomic_DNA"/>
</dbReference>
<gene>
    <name evidence="3" type="ORF">RND81_03G129500</name>
</gene>
<evidence type="ECO:0000313" key="4">
    <source>
        <dbReference type="Proteomes" id="UP001443914"/>
    </source>
</evidence>
<feature type="domain" description="Expansin-like EG45" evidence="2">
    <location>
        <begin position="46"/>
        <end position="144"/>
    </location>
</feature>
<dbReference type="PANTHER" id="PTHR47480">
    <property type="entry name" value="EG45-LIKE DOMAIN CONTAINING PROTEIN"/>
    <property type="match status" value="1"/>
</dbReference>
<evidence type="ECO:0000256" key="1">
    <source>
        <dbReference type="SAM" id="SignalP"/>
    </source>
</evidence>
<dbReference type="PROSITE" id="PS50842">
    <property type="entry name" value="EXPANSIN_EG45"/>
    <property type="match status" value="1"/>
</dbReference>
<keyword evidence="1" id="KW-0732">Signal</keyword>
<name>A0AAW1M8C3_SAPOF</name>
<dbReference type="SUPFAM" id="SSF50685">
    <property type="entry name" value="Barwin-like endoglucanases"/>
    <property type="match status" value="1"/>
</dbReference>
<dbReference type="InterPro" id="IPR009009">
    <property type="entry name" value="RlpA-like_DPBB"/>
</dbReference>
<organism evidence="3 4">
    <name type="scientific">Saponaria officinalis</name>
    <name type="common">Common soapwort</name>
    <name type="synonym">Lychnis saponaria</name>
    <dbReference type="NCBI Taxonomy" id="3572"/>
    <lineage>
        <taxon>Eukaryota</taxon>
        <taxon>Viridiplantae</taxon>
        <taxon>Streptophyta</taxon>
        <taxon>Embryophyta</taxon>
        <taxon>Tracheophyta</taxon>
        <taxon>Spermatophyta</taxon>
        <taxon>Magnoliopsida</taxon>
        <taxon>eudicotyledons</taxon>
        <taxon>Gunneridae</taxon>
        <taxon>Pentapetalae</taxon>
        <taxon>Caryophyllales</taxon>
        <taxon>Caryophyllaceae</taxon>
        <taxon>Caryophylleae</taxon>
        <taxon>Saponaria</taxon>
    </lineage>
</organism>
<sequence>MSTIKSIIQYVMLVALLLNMFLLHLSHALIGTAARYSAPYIPTTCYGSDQSEFPENRQFAAAGDGIWNNGAACGTQYQITCISAPPPSKCLPGVVQVTVVDRASSVTSRASSPGAALVLSTDAFSQLVSPSSANFINVSYRQVS</sequence>